<accession>A0A1G7NEA1</accession>
<evidence type="ECO:0000259" key="3">
    <source>
        <dbReference type="Pfam" id="PF03561"/>
    </source>
</evidence>
<feature type="domain" description="Allantoicase" evidence="3">
    <location>
        <begin position="188"/>
        <end position="317"/>
    </location>
</feature>
<dbReference type="Gene3D" id="2.60.120.260">
    <property type="entry name" value="Galactose-binding domain-like"/>
    <property type="match status" value="2"/>
</dbReference>
<gene>
    <name evidence="2" type="primary">alc</name>
    <name evidence="4" type="ORF">SAMN05660324_1001</name>
</gene>
<keyword evidence="2" id="KW-0659">Purine metabolism</keyword>
<dbReference type="EC" id="3.5.3.4" evidence="2"/>
<keyword evidence="5" id="KW-1185">Reference proteome</keyword>
<dbReference type="PANTHER" id="PTHR12045">
    <property type="entry name" value="ALLANTOICASE"/>
    <property type="match status" value="1"/>
</dbReference>
<dbReference type="RefSeq" id="WP_091058985.1">
    <property type="nucleotide sequence ID" value="NZ_FNCF01000001.1"/>
</dbReference>
<organism evidence="4 5">
    <name type="scientific">Klenkia brasiliensis</name>
    <dbReference type="NCBI Taxonomy" id="333142"/>
    <lineage>
        <taxon>Bacteria</taxon>
        <taxon>Bacillati</taxon>
        <taxon>Actinomycetota</taxon>
        <taxon>Actinomycetes</taxon>
        <taxon>Geodermatophilales</taxon>
        <taxon>Geodermatophilaceae</taxon>
        <taxon>Klenkia</taxon>
    </lineage>
</organism>
<dbReference type="PANTHER" id="PTHR12045:SF3">
    <property type="entry name" value="INACTIVE ALLANTOICASE-RELATED"/>
    <property type="match status" value="1"/>
</dbReference>
<dbReference type="GO" id="GO:0000256">
    <property type="term" value="P:allantoin catabolic process"/>
    <property type="evidence" value="ECO:0007669"/>
    <property type="project" value="UniProtKB-UniRule"/>
</dbReference>
<feature type="domain" description="Allantoicase" evidence="3">
    <location>
        <begin position="20"/>
        <end position="168"/>
    </location>
</feature>
<dbReference type="InterPro" id="IPR015908">
    <property type="entry name" value="Allantoicase_dom"/>
</dbReference>
<name>A0A1G7NEA1_9ACTN</name>
<dbReference type="InterPro" id="IPR005164">
    <property type="entry name" value="Allantoicase"/>
</dbReference>
<dbReference type="SUPFAM" id="SSF49785">
    <property type="entry name" value="Galactose-binding domain-like"/>
    <property type="match status" value="2"/>
</dbReference>
<proteinExistence type="inferred from homology"/>
<comment type="similarity">
    <text evidence="1 2">Belongs to the allantoicase family.</text>
</comment>
<dbReference type="HAMAP" id="MF_00813">
    <property type="entry name" value="Allantoicase"/>
    <property type="match status" value="1"/>
</dbReference>
<dbReference type="Pfam" id="PF03561">
    <property type="entry name" value="Allantoicase"/>
    <property type="match status" value="2"/>
</dbReference>
<dbReference type="OrthoDB" id="2078334at2"/>
<dbReference type="EMBL" id="FNCF01000001">
    <property type="protein sequence ID" value="SDF72282.1"/>
    <property type="molecule type" value="Genomic_DNA"/>
</dbReference>
<reference evidence="5" key="1">
    <citation type="submission" date="2016-10" db="EMBL/GenBank/DDBJ databases">
        <authorList>
            <person name="Varghese N."/>
            <person name="Submissions S."/>
        </authorList>
    </citation>
    <scope>NUCLEOTIDE SEQUENCE [LARGE SCALE GENOMIC DNA]</scope>
    <source>
        <strain evidence="5">DSM 44526</strain>
    </source>
</reference>
<evidence type="ECO:0000313" key="4">
    <source>
        <dbReference type="EMBL" id="SDF72282.1"/>
    </source>
</evidence>
<dbReference type="AlphaFoldDB" id="A0A1G7NEA1"/>
<evidence type="ECO:0000313" key="5">
    <source>
        <dbReference type="Proteomes" id="UP000198863"/>
    </source>
</evidence>
<evidence type="ECO:0000256" key="2">
    <source>
        <dbReference type="HAMAP-Rule" id="MF_00813"/>
    </source>
</evidence>
<dbReference type="PIRSF" id="PIRSF016516">
    <property type="entry name" value="Allantoicase"/>
    <property type="match status" value="1"/>
</dbReference>
<comment type="pathway">
    <text evidence="2">Nitrogen metabolism; (S)-allantoin degradation; (S)-ureidoglycolate from allantoate (aminidohydrolase route): step 1/1.</text>
</comment>
<evidence type="ECO:0000256" key="1">
    <source>
        <dbReference type="ARBA" id="ARBA00009242"/>
    </source>
</evidence>
<protein>
    <recommendedName>
        <fullName evidence="2">Probable allantoicase</fullName>
        <ecNumber evidence="2">3.5.3.4</ecNumber>
    </recommendedName>
    <alternativeName>
        <fullName evidence="2">Allantoate amidinohydrolase</fullName>
    </alternativeName>
</protein>
<keyword evidence="2" id="KW-0378">Hydrolase</keyword>
<sequence>MTHPAPDWTALPDLANRAQGGAVVAANDEFFAARENLVLPGPAQARPDFGHKGKEYDGWETRRRREPGEDWAVVRLGTPGVVAGVVVDTAFFLGNYPPQASVQAVAVEGHPSVEELVAADWQPLLPRVDLAGGTANAFAVEPGPRVTHVRLTIHPDGGVARFRVHGTAVPDPRFLDAGPFDLAALENGGRVTAVSNAFYGSPHQLLGRGDAANMGGGWENARRRGDGNDWVDVQLACEGVVALAELDTSYFLGNAPGAAALTGRTADGTEVELLPRTRLQPDTRHRFLLADAPGVVSVRLDVFPDGGMARLRLWGRATEAGRAQLQRAFDGRGPGASR</sequence>
<dbReference type="NCBIfam" id="TIGR02961">
    <property type="entry name" value="allantoicase"/>
    <property type="match status" value="1"/>
</dbReference>
<dbReference type="UniPathway" id="UPA00395">
    <property type="reaction ID" value="UER00654"/>
</dbReference>
<dbReference type="GO" id="GO:0006144">
    <property type="term" value="P:purine nucleobase metabolic process"/>
    <property type="evidence" value="ECO:0007669"/>
    <property type="project" value="UniProtKB-KW"/>
</dbReference>
<dbReference type="Proteomes" id="UP000198863">
    <property type="component" value="Unassembled WGS sequence"/>
</dbReference>
<dbReference type="InterPro" id="IPR008979">
    <property type="entry name" value="Galactose-bd-like_sf"/>
</dbReference>
<dbReference type="GO" id="GO:0004037">
    <property type="term" value="F:allantoicase activity"/>
    <property type="evidence" value="ECO:0007669"/>
    <property type="project" value="UniProtKB-UniRule"/>
</dbReference>
<comment type="catalytic activity">
    <reaction evidence="2">
        <text>allantoate + H2O = (S)-ureidoglycolate + urea</text>
        <dbReference type="Rhea" id="RHEA:11016"/>
        <dbReference type="ChEBI" id="CHEBI:15377"/>
        <dbReference type="ChEBI" id="CHEBI:16199"/>
        <dbReference type="ChEBI" id="CHEBI:17536"/>
        <dbReference type="ChEBI" id="CHEBI:57296"/>
        <dbReference type="EC" id="3.5.3.4"/>
    </reaction>
</comment>